<evidence type="ECO:0000256" key="3">
    <source>
        <dbReference type="ARBA" id="ARBA00023211"/>
    </source>
</evidence>
<evidence type="ECO:0000256" key="1">
    <source>
        <dbReference type="ARBA" id="ARBA00010373"/>
    </source>
</evidence>
<proteinExistence type="inferred from homology"/>
<protein>
    <submittedName>
        <fullName evidence="5">Phosphopentomutase</fullName>
        <ecNumber evidence="5">5.4.2.7</ecNumber>
    </submittedName>
</protein>
<dbReference type="InterPro" id="IPR010045">
    <property type="entry name" value="DeoB"/>
</dbReference>
<evidence type="ECO:0000313" key="5">
    <source>
        <dbReference type="EMBL" id="CBH74428.1"/>
    </source>
</evidence>
<dbReference type="GO" id="GO:0005829">
    <property type="term" value="C:cytosol"/>
    <property type="evidence" value="ECO:0007669"/>
    <property type="project" value="TreeGrafter"/>
</dbReference>
<dbReference type="GO" id="GO:0008973">
    <property type="term" value="F:phosphopentomutase activity"/>
    <property type="evidence" value="ECO:0007669"/>
    <property type="project" value="UniProtKB-EC"/>
</dbReference>
<dbReference type="AlphaFoldDB" id="E6PD76"/>
<feature type="domain" description="Metalloenzyme" evidence="4">
    <location>
        <begin position="3"/>
        <end position="344"/>
    </location>
</feature>
<organism evidence="5">
    <name type="scientific">mine drainage metagenome</name>
    <dbReference type="NCBI Taxonomy" id="410659"/>
    <lineage>
        <taxon>unclassified sequences</taxon>
        <taxon>metagenomes</taxon>
        <taxon>ecological metagenomes</taxon>
    </lineage>
</organism>
<comment type="caution">
    <text evidence="5">The sequence shown here is derived from an EMBL/GenBank/DDBJ whole genome shotgun (WGS) entry which is preliminary data.</text>
</comment>
<sequence length="372" mass="39384">MSRVVILVIDSGGVGALPDAAGYGDAPRANTMGNTARAIGGLHLPTLQRWGLGNLTPLEGVPAATAPQARAARLAEQSRGKDTITGHWEMAGIVTEVPFPTYPAGFPPELIEGFTAIVGKAPLGNKPASGTEIIAELGPEHLATGRPILYTSADSVFQVAAHEGVVPLATLYDWCERARAMLVAPHAVNRVIARPFVGEPGAFVRTANRRDYAIEPPPSLLDELAARGVAVHAVGKIGDIYCEHGITTTVRVTDNRDAMEKTFGLLEATEHGLIFTNLNDFDSKYGHRRNVRGYAGALGELDALLPRLESMLAPDDHLLVTADHGCDPTAPGSDHTREYVPFLHRSAAPGADLGIIEGLFTVGRTARAALLV</sequence>
<dbReference type="SUPFAM" id="SSF53649">
    <property type="entry name" value="Alkaline phosphatase-like"/>
    <property type="match status" value="1"/>
</dbReference>
<dbReference type="InterPro" id="IPR006124">
    <property type="entry name" value="Metalloenzyme"/>
</dbReference>
<dbReference type="GO" id="GO:0000287">
    <property type="term" value="F:magnesium ion binding"/>
    <property type="evidence" value="ECO:0007669"/>
    <property type="project" value="InterPro"/>
</dbReference>
<dbReference type="HAMAP" id="MF_00740">
    <property type="entry name" value="Phosphopentomut"/>
    <property type="match status" value="1"/>
</dbReference>
<dbReference type="InterPro" id="IPR017850">
    <property type="entry name" value="Alkaline_phosphatase_core_sf"/>
</dbReference>
<dbReference type="EMBL" id="CABL01000001">
    <property type="protein sequence ID" value="CBH74428.1"/>
    <property type="molecule type" value="Genomic_DNA"/>
</dbReference>
<reference evidence="5" key="1">
    <citation type="submission" date="2009-10" db="EMBL/GenBank/DDBJ databases">
        <title>Diversity of trophic interactions inside an arsenic-rich microbial ecosystem.</title>
        <authorList>
            <person name="Bertin P.N."/>
            <person name="Heinrich-Salmeron A."/>
            <person name="Pelletier E."/>
            <person name="Goulhen-Chollet F."/>
            <person name="Arsene-Ploetze F."/>
            <person name="Gallien S."/>
            <person name="Calteau A."/>
            <person name="Vallenet D."/>
            <person name="Casiot C."/>
            <person name="Chane-Woon-Ming B."/>
            <person name="Giloteaux L."/>
            <person name="Barakat M."/>
            <person name="Bonnefoy V."/>
            <person name="Bruneel O."/>
            <person name="Chandler M."/>
            <person name="Cleiss J."/>
            <person name="Duran R."/>
            <person name="Elbaz-Poulichet F."/>
            <person name="Fonknechten N."/>
            <person name="Lauga B."/>
            <person name="Mornico D."/>
            <person name="Ortet P."/>
            <person name="Schaeffer C."/>
            <person name="Siguier P."/>
            <person name="Alexander Thil Smith A."/>
            <person name="Van Dorsselaer A."/>
            <person name="Weissenbach J."/>
            <person name="Medigue C."/>
            <person name="Le Paslier D."/>
        </authorList>
    </citation>
    <scope>NUCLEOTIDE SEQUENCE</scope>
</reference>
<dbReference type="PANTHER" id="PTHR21110">
    <property type="entry name" value="PHOSPHOPENTOMUTASE"/>
    <property type="match status" value="1"/>
</dbReference>
<dbReference type="GO" id="GO:0009117">
    <property type="term" value="P:nucleotide metabolic process"/>
    <property type="evidence" value="ECO:0007669"/>
    <property type="project" value="InterPro"/>
</dbReference>
<name>E6PD76_9ZZZZ</name>
<dbReference type="InterPro" id="IPR024052">
    <property type="entry name" value="Phosphopentomutase_DeoB_cap_sf"/>
</dbReference>
<accession>E6PD76</accession>
<dbReference type="SUPFAM" id="SSF143856">
    <property type="entry name" value="DeoB insert domain-like"/>
    <property type="match status" value="1"/>
</dbReference>
<dbReference type="Gene3D" id="3.30.70.1250">
    <property type="entry name" value="Phosphopentomutase"/>
    <property type="match status" value="1"/>
</dbReference>
<dbReference type="Pfam" id="PF01676">
    <property type="entry name" value="Metalloenzyme"/>
    <property type="match status" value="1"/>
</dbReference>
<keyword evidence="3" id="KW-0464">Manganese</keyword>
<dbReference type="EC" id="5.4.2.7" evidence="5"/>
<keyword evidence="5" id="KW-0413">Isomerase</keyword>
<gene>
    <name evidence="5" type="primary">drm</name>
    <name evidence="5" type="ORF">CARN1_2315</name>
</gene>
<keyword evidence="2" id="KW-0479">Metal-binding</keyword>
<dbReference type="NCBIfam" id="TIGR01696">
    <property type="entry name" value="deoB"/>
    <property type="match status" value="1"/>
</dbReference>
<dbReference type="PIRSF" id="PIRSF001491">
    <property type="entry name" value="Ppentomutase"/>
    <property type="match status" value="1"/>
</dbReference>
<dbReference type="PANTHER" id="PTHR21110:SF0">
    <property type="entry name" value="PHOSPHOPENTOMUTASE"/>
    <property type="match status" value="1"/>
</dbReference>
<dbReference type="GO" id="GO:0043094">
    <property type="term" value="P:metabolic compound salvage"/>
    <property type="evidence" value="ECO:0007669"/>
    <property type="project" value="InterPro"/>
</dbReference>
<dbReference type="NCBIfam" id="NF003766">
    <property type="entry name" value="PRK05362.1"/>
    <property type="match status" value="1"/>
</dbReference>
<evidence type="ECO:0000256" key="2">
    <source>
        <dbReference type="ARBA" id="ARBA00022723"/>
    </source>
</evidence>
<evidence type="ECO:0000259" key="4">
    <source>
        <dbReference type="Pfam" id="PF01676"/>
    </source>
</evidence>
<comment type="similarity">
    <text evidence="1">Belongs to the phosphopentomutase family.</text>
</comment>
<dbReference type="Gene3D" id="3.40.720.10">
    <property type="entry name" value="Alkaline Phosphatase, subunit A"/>
    <property type="match status" value="1"/>
</dbReference>
<dbReference type="CDD" id="cd16009">
    <property type="entry name" value="PPM"/>
    <property type="match status" value="1"/>
</dbReference>